<proteinExistence type="predicted"/>
<name>A0ABT9ZXD9_9BACI</name>
<comment type="caution">
    <text evidence="1">The sequence shown here is derived from an EMBL/GenBank/DDBJ whole genome shotgun (WGS) entry which is preliminary data.</text>
</comment>
<accession>A0ABT9ZXD9</accession>
<evidence type="ECO:0000313" key="1">
    <source>
        <dbReference type="EMBL" id="MDQ0255605.1"/>
    </source>
</evidence>
<dbReference type="EMBL" id="JAUSUG010000011">
    <property type="protein sequence ID" value="MDQ0255605.1"/>
    <property type="molecule type" value="Genomic_DNA"/>
</dbReference>
<reference evidence="1 2" key="1">
    <citation type="submission" date="2023-07" db="EMBL/GenBank/DDBJ databases">
        <title>Genomic Encyclopedia of Type Strains, Phase IV (KMG-IV): sequencing the most valuable type-strain genomes for metagenomic binning, comparative biology and taxonomic classification.</title>
        <authorList>
            <person name="Goeker M."/>
        </authorList>
    </citation>
    <scope>NUCLEOTIDE SEQUENCE [LARGE SCALE GENOMIC DNA]</scope>
    <source>
        <strain evidence="1 2">DSM 9768</strain>
    </source>
</reference>
<dbReference type="Proteomes" id="UP001230005">
    <property type="component" value="Unassembled WGS sequence"/>
</dbReference>
<evidence type="ECO:0008006" key="3">
    <source>
        <dbReference type="Google" id="ProtNLM"/>
    </source>
</evidence>
<organism evidence="1 2">
    <name type="scientific">Evansella vedderi</name>
    <dbReference type="NCBI Taxonomy" id="38282"/>
    <lineage>
        <taxon>Bacteria</taxon>
        <taxon>Bacillati</taxon>
        <taxon>Bacillota</taxon>
        <taxon>Bacilli</taxon>
        <taxon>Bacillales</taxon>
        <taxon>Bacillaceae</taxon>
        <taxon>Evansella</taxon>
    </lineage>
</organism>
<dbReference type="RefSeq" id="WP_307326609.1">
    <property type="nucleotide sequence ID" value="NZ_JAUSUG010000011.1"/>
</dbReference>
<evidence type="ECO:0000313" key="2">
    <source>
        <dbReference type="Proteomes" id="UP001230005"/>
    </source>
</evidence>
<sequence length="264" mass="31178">MADLSIFFDESGKNQDKPHLMGALSIPNNIYSLPTFEELKPVISEKEIHWKNYDGDSKERKIITKIIKTMLDHYQFVKMNVIYYDQSIIEEKSKNFKDVDENLCDSTIYMKLPERIVYGLIRNYGRLSNINAQIIIEEATEYKKVNVKLKEQLPKQLNIQAIYRGENFKITHSRYASKGIEVGLESTDILLGIIRTIVTNPSFTSRKKKSQIRLIMNLLKDERFFAFMKQIKYYEWSNSHQLTEISFNNYLQLFMSNNYSLYME</sequence>
<keyword evidence="2" id="KW-1185">Reference proteome</keyword>
<protein>
    <recommendedName>
        <fullName evidence="3">DUF3800 domain-containing protein</fullName>
    </recommendedName>
</protein>
<gene>
    <name evidence="1" type="ORF">J2S74_002987</name>
</gene>